<feature type="region of interest" description="Disordered" evidence="1">
    <location>
        <begin position="1"/>
        <end position="58"/>
    </location>
</feature>
<feature type="compositionally biased region" description="Polar residues" evidence="1">
    <location>
        <begin position="1"/>
        <end position="34"/>
    </location>
</feature>
<comment type="caution">
    <text evidence="2">The sequence shown here is derived from an EMBL/GenBank/DDBJ whole genome shotgun (WGS) entry which is preliminary data.</text>
</comment>
<evidence type="ECO:0000256" key="1">
    <source>
        <dbReference type="SAM" id="MobiDB-lite"/>
    </source>
</evidence>
<evidence type="ECO:0000313" key="2">
    <source>
        <dbReference type="EMBL" id="RVX01154.1"/>
    </source>
</evidence>
<dbReference type="EMBL" id="QGNW01000077">
    <property type="protein sequence ID" value="RVX01154.1"/>
    <property type="molecule type" value="Genomic_DNA"/>
</dbReference>
<protein>
    <submittedName>
        <fullName evidence="2">Uncharacterized protein</fullName>
    </submittedName>
</protein>
<accession>A0A438IWN6</accession>
<organism evidence="2 3">
    <name type="scientific">Vitis vinifera</name>
    <name type="common">Grape</name>
    <dbReference type="NCBI Taxonomy" id="29760"/>
    <lineage>
        <taxon>Eukaryota</taxon>
        <taxon>Viridiplantae</taxon>
        <taxon>Streptophyta</taxon>
        <taxon>Embryophyta</taxon>
        <taxon>Tracheophyta</taxon>
        <taxon>Spermatophyta</taxon>
        <taxon>Magnoliopsida</taxon>
        <taxon>eudicotyledons</taxon>
        <taxon>Gunneridae</taxon>
        <taxon>Pentapetalae</taxon>
        <taxon>rosids</taxon>
        <taxon>Vitales</taxon>
        <taxon>Vitaceae</taxon>
        <taxon>Viteae</taxon>
        <taxon>Vitis</taxon>
    </lineage>
</organism>
<evidence type="ECO:0000313" key="3">
    <source>
        <dbReference type="Proteomes" id="UP000288805"/>
    </source>
</evidence>
<name>A0A438IWN6_VITVI</name>
<sequence>MQQRTNPPHVSIDSMSVRKSSGVNASSFGYDSSQGKGGDNREDGDNNGGNVGKQDQSQCPLSLFTNEVDFKYCTKNEDHGFRQADLGFGVVKKPHKGRGQQRMITFDEDSSTSFDSMSIGTQHSNSSNESHVYLPYVMNYDQPPFFNYGMSFKFN</sequence>
<gene>
    <name evidence="2" type="ORF">CK203_036177</name>
</gene>
<dbReference type="AlphaFoldDB" id="A0A438IWN6"/>
<proteinExistence type="predicted"/>
<dbReference type="Proteomes" id="UP000288805">
    <property type="component" value="Unassembled WGS sequence"/>
</dbReference>
<reference evidence="2 3" key="1">
    <citation type="journal article" date="2018" name="PLoS Genet.">
        <title>Population sequencing reveals clonal diversity and ancestral inbreeding in the grapevine cultivar Chardonnay.</title>
        <authorList>
            <person name="Roach M.J."/>
            <person name="Johnson D.L."/>
            <person name="Bohlmann J."/>
            <person name="van Vuuren H.J."/>
            <person name="Jones S.J."/>
            <person name="Pretorius I.S."/>
            <person name="Schmidt S.A."/>
            <person name="Borneman A.R."/>
        </authorList>
    </citation>
    <scope>NUCLEOTIDE SEQUENCE [LARGE SCALE GENOMIC DNA]</scope>
    <source>
        <strain evidence="3">cv. Chardonnay</strain>
        <tissue evidence="2">Leaf</tissue>
    </source>
</reference>